<evidence type="ECO:0000256" key="1">
    <source>
        <dbReference type="SAM" id="Coils"/>
    </source>
</evidence>
<dbReference type="Proteomes" id="UP000242180">
    <property type="component" value="Unassembled WGS sequence"/>
</dbReference>
<keyword evidence="4" id="KW-1185">Reference proteome</keyword>
<evidence type="ECO:0000256" key="2">
    <source>
        <dbReference type="SAM" id="MobiDB-lite"/>
    </source>
</evidence>
<protein>
    <submittedName>
        <fullName evidence="3">Uncharacterized protein</fullName>
    </submittedName>
</protein>
<evidence type="ECO:0000313" key="3">
    <source>
        <dbReference type="EMBL" id="ORZ00761.1"/>
    </source>
</evidence>
<name>A0A1X2HN24_SYNRA</name>
<dbReference type="AlphaFoldDB" id="A0A1X2HN24"/>
<proteinExistence type="predicted"/>
<reference evidence="3 4" key="1">
    <citation type="submission" date="2016-07" db="EMBL/GenBank/DDBJ databases">
        <title>Pervasive Adenine N6-methylation of Active Genes in Fungi.</title>
        <authorList>
            <consortium name="DOE Joint Genome Institute"/>
            <person name="Mondo S.J."/>
            <person name="Dannebaum R.O."/>
            <person name="Kuo R.C."/>
            <person name="Labutti K."/>
            <person name="Haridas S."/>
            <person name="Kuo A."/>
            <person name="Salamov A."/>
            <person name="Ahrendt S.R."/>
            <person name="Lipzen A."/>
            <person name="Sullivan W."/>
            <person name="Andreopoulos W.B."/>
            <person name="Clum A."/>
            <person name="Lindquist E."/>
            <person name="Daum C."/>
            <person name="Ramamoorthy G.K."/>
            <person name="Gryganskyi A."/>
            <person name="Culley D."/>
            <person name="Magnuson J.K."/>
            <person name="James T.Y."/>
            <person name="O'Malley M.A."/>
            <person name="Stajich J.E."/>
            <person name="Spatafora J.W."/>
            <person name="Visel A."/>
            <person name="Grigoriev I.V."/>
        </authorList>
    </citation>
    <scope>NUCLEOTIDE SEQUENCE [LARGE SCALE GENOMIC DNA]</scope>
    <source>
        <strain evidence="3 4">NRRL 2496</strain>
    </source>
</reference>
<feature type="coiled-coil region" evidence="1">
    <location>
        <begin position="18"/>
        <end position="59"/>
    </location>
</feature>
<dbReference type="SUPFAM" id="SSF57997">
    <property type="entry name" value="Tropomyosin"/>
    <property type="match status" value="1"/>
</dbReference>
<accession>A0A1X2HN24</accession>
<sequence length="130" mass="14585">MQEQPRHPLLSRFWAPDATTTNDDLALAKEKVKQLEAALSQLQNKLKDEEIGKQILECKLQKQHIDLTSTIEQLVDQKTNAEARAVYHKKSADHASETLKAIKDQHNIELVGTKDPQPGRSFSFITGKAG</sequence>
<feature type="region of interest" description="Disordered" evidence="2">
    <location>
        <begin position="111"/>
        <end position="130"/>
    </location>
</feature>
<comment type="caution">
    <text evidence="3">The sequence shown here is derived from an EMBL/GenBank/DDBJ whole genome shotgun (WGS) entry which is preliminary data.</text>
</comment>
<dbReference type="InParanoid" id="A0A1X2HN24"/>
<evidence type="ECO:0000313" key="4">
    <source>
        <dbReference type="Proteomes" id="UP000242180"/>
    </source>
</evidence>
<dbReference type="EMBL" id="MCGN01000002">
    <property type="protein sequence ID" value="ORZ00761.1"/>
    <property type="molecule type" value="Genomic_DNA"/>
</dbReference>
<gene>
    <name evidence="3" type="ORF">BCR43DRAFT_152392</name>
</gene>
<keyword evidence="1" id="KW-0175">Coiled coil</keyword>
<organism evidence="3 4">
    <name type="scientific">Syncephalastrum racemosum</name>
    <name type="common">Filamentous fungus</name>
    <dbReference type="NCBI Taxonomy" id="13706"/>
    <lineage>
        <taxon>Eukaryota</taxon>
        <taxon>Fungi</taxon>
        <taxon>Fungi incertae sedis</taxon>
        <taxon>Mucoromycota</taxon>
        <taxon>Mucoromycotina</taxon>
        <taxon>Mucoromycetes</taxon>
        <taxon>Mucorales</taxon>
        <taxon>Syncephalastraceae</taxon>
        <taxon>Syncephalastrum</taxon>
    </lineage>
</organism>